<proteinExistence type="predicted"/>
<sequence>MASAQQSCKNYRDVSFYICGYYTLSVDTKNITGFLKRAYKAYFDAKLGDKDKSSAPFTVCKTCVEYLRQWTKGAKHSPKFWDSDGVEEAIRPCIGFLLLYHQYNWYQPEELAQLPVCRLSICHCEKILIPPLQMKLGLIKQFMHALKKDGSIEKMKAGICDCPQIRQLIKDKELKNSLNTLGCASGNRLCTC</sequence>
<dbReference type="EMBL" id="JAVRJZ010000020">
    <property type="protein sequence ID" value="KAK2706161.1"/>
    <property type="molecule type" value="Genomic_DNA"/>
</dbReference>
<comment type="caution">
    <text evidence="1">The sequence shown here is derived from an EMBL/GenBank/DDBJ whole genome shotgun (WGS) entry which is preliminary data.</text>
</comment>
<evidence type="ECO:0000313" key="1">
    <source>
        <dbReference type="EMBL" id="KAK2706161.1"/>
    </source>
</evidence>
<keyword evidence="2" id="KW-1185">Reference proteome</keyword>
<protein>
    <submittedName>
        <fullName evidence="1">Uncharacterized protein</fullName>
    </submittedName>
</protein>
<gene>
    <name evidence="1" type="ORF">QYM36_016257</name>
</gene>
<reference evidence="1" key="1">
    <citation type="submission" date="2023-07" db="EMBL/GenBank/DDBJ databases">
        <title>Chromosome-level genome assembly of Artemia franciscana.</title>
        <authorList>
            <person name="Jo E."/>
        </authorList>
    </citation>
    <scope>NUCLEOTIDE SEQUENCE</scope>
    <source>
        <tissue evidence="1">Whole body</tissue>
    </source>
</reference>
<dbReference type="PANTHER" id="PTHR46114:SF1">
    <property type="entry name" value="ZAD DOMAIN-CONTAINING PROTEIN"/>
    <property type="match status" value="1"/>
</dbReference>
<evidence type="ECO:0000313" key="2">
    <source>
        <dbReference type="Proteomes" id="UP001187531"/>
    </source>
</evidence>
<dbReference type="PANTHER" id="PTHR46114">
    <property type="entry name" value="APPLE DOMAIN-CONTAINING PROTEIN"/>
    <property type="match status" value="1"/>
</dbReference>
<name>A0AA88HEU3_ARTSF</name>
<accession>A0AA88HEU3</accession>
<organism evidence="1 2">
    <name type="scientific">Artemia franciscana</name>
    <name type="common">Brine shrimp</name>
    <name type="synonym">Artemia sanfranciscana</name>
    <dbReference type="NCBI Taxonomy" id="6661"/>
    <lineage>
        <taxon>Eukaryota</taxon>
        <taxon>Metazoa</taxon>
        <taxon>Ecdysozoa</taxon>
        <taxon>Arthropoda</taxon>
        <taxon>Crustacea</taxon>
        <taxon>Branchiopoda</taxon>
        <taxon>Anostraca</taxon>
        <taxon>Artemiidae</taxon>
        <taxon>Artemia</taxon>
    </lineage>
</organism>
<dbReference type="Proteomes" id="UP001187531">
    <property type="component" value="Unassembled WGS sequence"/>
</dbReference>
<dbReference type="AlphaFoldDB" id="A0AA88HEU3"/>